<dbReference type="GO" id="GO:0004672">
    <property type="term" value="F:protein kinase activity"/>
    <property type="evidence" value="ECO:0007669"/>
    <property type="project" value="InterPro"/>
</dbReference>
<dbReference type="HOGENOM" id="CLU_352948_0_0_9"/>
<reference evidence="3" key="1">
    <citation type="journal article" date="2013" name="Genome Announc.">
        <title>Whole-Genome Sequencing of Lactobacillus shenzhenensis Strain LY-73T.</title>
        <authorList>
            <person name="Lin Z."/>
            <person name="Liu Z."/>
            <person name="Yang R."/>
            <person name="Zou Y."/>
            <person name="Wan D."/>
            <person name="Chen J."/>
            <person name="Guo M."/>
            <person name="Zhao J."/>
            <person name="Fang C."/>
            <person name="Yang R."/>
            <person name="Liu F."/>
        </authorList>
    </citation>
    <scope>NUCLEOTIDE SEQUENCE [LARGE SCALE GENOMIC DNA]</scope>
    <source>
        <strain evidence="3">LY-73</strain>
    </source>
</reference>
<gene>
    <name evidence="2" type="ORF">L248_1104</name>
</gene>
<dbReference type="STRING" id="1231336.L248_1104"/>
<dbReference type="SUPFAM" id="SSF158745">
    <property type="entry name" value="LanC-like"/>
    <property type="match status" value="2"/>
</dbReference>
<keyword evidence="3" id="KW-1185">Reference proteome</keyword>
<proteinExistence type="predicted"/>
<dbReference type="InterPro" id="IPR000719">
    <property type="entry name" value="Prot_kinase_dom"/>
</dbReference>
<dbReference type="Pfam" id="PF25816">
    <property type="entry name" value="RamC_N"/>
    <property type="match status" value="1"/>
</dbReference>
<dbReference type="InterPro" id="IPR057929">
    <property type="entry name" value="RamC_N"/>
</dbReference>
<name>U4TXD9_9LACO</name>
<evidence type="ECO:0000313" key="3">
    <source>
        <dbReference type="Proteomes" id="UP000030647"/>
    </source>
</evidence>
<feature type="domain" description="Protein kinase" evidence="1">
    <location>
        <begin position="210"/>
        <end position="510"/>
    </location>
</feature>
<dbReference type="SUPFAM" id="SSF56112">
    <property type="entry name" value="Protein kinase-like (PK-like)"/>
    <property type="match status" value="1"/>
</dbReference>
<dbReference type="InterPro" id="IPR011009">
    <property type="entry name" value="Kinase-like_dom_sf"/>
</dbReference>
<dbReference type="PROSITE" id="PS50011">
    <property type="entry name" value="PROTEIN_KINASE_DOM"/>
    <property type="match status" value="1"/>
</dbReference>
<accession>U4TXD9</accession>
<dbReference type="EMBL" id="KI271583">
    <property type="protein sequence ID" value="ERL66012.1"/>
    <property type="molecule type" value="Genomic_DNA"/>
</dbReference>
<dbReference type="AlphaFoldDB" id="U4TXD9"/>
<dbReference type="GO" id="GO:0005975">
    <property type="term" value="P:carbohydrate metabolic process"/>
    <property type="evidence" value="ECO:0007669"/>
    <property type="project" value="InterPro"/>
</dbReference>
<evidence type="ECO:0000313" key="2">
    <source>
        <dbReference type="EMBL" id="ERL66012.1"/>
    </source>
</evidence>
<dbReference type="GO" id="GO:0005524">
    <property type="term" value="F:ATP binding"/>
    <property type="evidence" value="ECO:0007669"/>
    <property type="project" value="InterPro"/>
</dbReference>
<dbReference type="Pfam" id="PF00069">
    <property type="entry name" value="Pkinase"/>
    <property type="match status" value="1"/>
</dbReference>
<dbReference type="Gene3D" id="1.10.510.10">
    <property type="entry name" value="Transferase(Phosphotransferase) domain 1"/>
    <property type="match status" value="1"/>
</dbReference>
<dbReference type="SMART" id="SM00220">
    <property type="entry name" value="S_TKc"/>
    <property type="match status" value="1"/>
</dbReference>
<dbReference type="InterPro" id="IPR012341">
    <property type="entry name" value="6hp_glycosidase-like_sf"/>
</dbReference>
<organism evidence="2 3">
    <name type="scientific">Schleiferilactobacillus shenzhenensis LY-73</name>
    <dbReference type="NCBI Taxonomy" id="1231336"/>
    <lineage>
        <taxon>Bacteria</taxon>
        <taxon>Bacillati</taxon>
        <taxon>Bacillota</taxon>
        <taxon>Bacilli</taxon>
        <taxon>Lactobacillales</taxon>
        <taxon>Lactobacillaceae</taxon>
        <taxon>Schleiferilactobacillus</taxon>
    </lineage>
</organism>
<dbReference type="Gene3D" id="1.50.10.10">
    <property type="match status" value="2"/>
</dbReference>
<dbReference type="Proteomes" id="UP000030647">
    <property type="component" value="Unassembled WGS sequence"/>
</dbReference>
<protein>
    <recommendedName>
        <fullName evidence="1">Protein kinase domain-containing protein</fullName>
    </recommendedName>
</protein>
<dbReference type="eggNOG" id="COG0515">
    <property type="taxonomic scope" value="Bacteria"/>
</dbReference>
<evidence type="ECO:0000259" key="1">
    <source>
        <dbReference type="PROSITE" id="PS50011"/>
    </source>
</evidence>
<sequence length="842" mass="95016">MLYNLIEIAQVNKFLAHHYSIRFDSAWLYLRGPQPLPQQGWKIHISVTIDHFAETVAQIVPVVLRHQCWFKVPITQHALLMLTSGAVDYVETGKIITIYLPHPSVDRLTAMVQALAAVVPCTWHVSVPTDVEYDRTNIYLRYGTYYPHYQIDDHGQRYPCLRNPAGNVERDVYAVGHDRPAWVTPLPIIQHHQHRQSDILGHIPLRQLGITHPQIIRKDAKNTVFAVQYNKSPAILKLSKANQLIDGGTCALDRAASESLIMRKLAGKVRIPQVLLRLESNQRYLLVEQAVTGDSLQTLMGRMRLVDSQREKKMIRVVQSLLQQLTVIHGCGIVYGDLSLGNVFVGAQNQAILIDFDTSSFASDRIPPKGGTPGFFTYGRGSELGRRTVANDTYAFGALLYYMATSFLPLYSEMLDNLGRFYSKMGRIVALTATTSTQYHLGTLGIWIMAHKNTADDEIRRRLTSAERVPNIPRQLTIESCQPARLTDLAQQYIRSRIQQFDYRQKYELLGAGVFPRTTGYVSLNQGIIGLLLVILSYTEQTGDRQFISDLRRILDWIEESYPNPVNEHPGMVNGNILLTQVISHYAAITNDHTDQEYASAISQAAINHEYHDSNMIYSLTDGDIGIAAVFLEGRVDDPNIRRFCRTMAEDCVDLITDTTAWTSFKKAAPDKYGLDRGICGIGIFLTRYVDHFPSAKVDAALAEIVEECRPLLKQNQGKSHVLSLSNWKCLAAFFIVYGRHNRQYADVGALILHAIDRQHQYHFANMRWGVAGLLILAEAVNDQPLIKKYRQLLLASASVRNNTLVWPLPWQVYVTNDSFLDGTAGIYWSLLHSLTVLSTQA</sequence>